<comment type="caution">
    <text evidence="1">The sequence shown here is derived from an EMBL/GenBank/DDBJ whole genome shotgun (WGS) entry which is preliminary data.</text>
</comment>
<sequence length="889" mass="102182">MEGLQALSQPVFVQFEPDTEKIKGNLIQKGVYATPKIIHTLRKKEIQKHNRKLKRLAEPAKQPPPLTLSQKQSLSEEYHFRTLKNEYKEFTKAIDATGDKTALMVGKPWEGLKGFELLQIVSSNKEYGGEKLKRQSLKELREMFEERKRDELQWLLEDDIEIDEHRFDGENNLDVAKKRRKRSEAEVIRFLVDRLSAREITLRDWRFSRIMKLSGLPFTEGQLLKIVDELGVKRSWKQALSVVEWVYNDKDHRHYKSRFVYTKLLAVLGKARRPKEALQIFNSMREDFHTYPDMAAYHSIAVTLGQSGLLKELLIIIECMRQKPKLVRKMHKNWDPIVEPDLVTYNAMLNACVPSKQWKGVSWVFKELRKAGLKPNGATYGLAMEVMLRSGKYDLVHELFKKMRRSGETPKALTYKVLVRTFWEEGKVNEAVEAVRDMERRGVIGTGSVYYELACCLCNHGRWQDAMLEVEKIKRLPHVRPLEFTFTGMIMSSMDGGHINACVHIIKQMKDHCVPNVGVINVMLKVYGRNDMFSEAKELFEEIKGVKSDYYTSLEGGGSTIPDEYTYSSILGVCASALQWEYFEHVYREMTLTGYQLDQSKHASLLVEASRAGKWYLLEHAFDMILEAGDIPHPLYFLELVIQAIAQNNYERAVFLVNTMAYAPFQVSEKQWTELFMENEERIGHENLEHLLDALGNCDVVSEATVSNLSRSLHFLCGSGTSRNISSTITFGSENPVRGQNEGSDERRSTIMPNNLGEMMDEGSEFGKDFLFQNDNVKSDTFPVNHDYDKEGDDTDDVIVCNSTPNCDGLKDSRTSLCSNTQELGDADDLAFDEPPSSLDEELWDMMDVSSKDVDEEAPRKPSANEILESWKERRKEDRSYLNSQIGFR</sequence>
<name>A0ACB9MUD8_BAUVA</name>
<proteinExistence type="predicted"/>
<gene>
    <name evidence="1" type="ORF">L6164_019814</name>
</gene>
<dbReference type="EMBL" id="CM039433">
    <property type="protein sequence ID" value="KAI4327341.1"/>
    <property type="molecule type" value="Genomic_DNA"/>
</dbReference>
<reference evidence="1 2" key="1">
    <citation type="journal article" date="2022" name="DNA Res.">
        <title>Chromosomal-level genome assembly of the orchid tree Bauhinia variegata (Leguminosae; Cercidoideae) supports the allotetraploid origin hypothesis of Bauhinia.</title>
        <authorList>
            <person name="Zhong Y."/>
            <person name="Chen Y."/>
            <person name="Zheng D."/>
            <person name="Pang J."/>
            <person name="Liu Y."/>
            <person name="Luo S."/>
            <person name="Meng S."/>
            <person name="Qian L."/>
            <person name="Wei D."/>
            <person name="Dai S."/>
            <person name="Zhou R."/>
        </authorList>
    </citation>
    <scope>NUCLEOTIDE SEQUENCE [LARGE SCALE GENOMIC DNA]</scope>
    <source>
        <strain evidence="1">BV-YZ2020</strain>
    </source>
</reference>
<evidence type="ECO:0000313" key="1">
    <source>
        <dbReference type="EMBL" id="KAI4327341.1"/>
    </source>
</evidence>
<evidence type="ECO:0000313" key="2">
    <source>
        <dbReference type="Proteomes" id="UP000828941"/>
    </source>
</evidence>
<keyword evidence="2" id="KW-1185">Reference proteome</keyword>
<protein>
    <submittedName>
        <fullName evidence="1">Uncharacterized protein</fullName>
    </submittedName>
</protein>
<accession>A0ACB9MUD8</accession>
<organism evidence="1 2">
    <name type="scientific">Bauhinia variegata</name>
    <name type="common">Purple orchid tree</name>
    <name type="synonym">Phanera variegata</name>
    <dbReference type="NCBI Taxonomy" id="167791"/>
    <lineage>
        <taxon>Eukaryota</taxon>
        <taxon>Viridiplantae</taxon>
        <taxon>Streptophyta</taxon>
        <taxon>Embryophyta</taxon>
        <taxon>Tracheophyta</taxon>
        <taxon>Spermatophyta</taxon>
        <taxon>Magnoliopsida</taxon>
        <taxon>eudicotyledons</taxon>
        <taxon>Gunneridae</taxon>
        <taxon>Pentapetalae</taxon>
        <taxon>rosids</taxon>
        <taxon>fabids</taxon>
        <taxon>Fabales</taxon>
        <taxon>Fabaceae</taxon>
        <taxon>Cercidoideae</taxon>
        <taxon>Cercideae</taxon>
        <taxon>Bauhiniinae</taxon>
        <taxon>Bauhinia</taxon>
    </lineage>
</organism>
<dbReference type="Proteomes" id="UP000828941">
    <property type="component" value="Chromosome 8"/>
</dbReference>